<evidence type="ECO:0000256" key="1">
    <source>
        <dbReference type="SAM" id="Phobius"/>
    </source>
</evidence>
<feature type="non-terminal residue" evidence="3">
    <location>
        <position position="73"/>
    </location>
</feature>
<keyword evidence="1" id="KW-0472">Membrane</keyword>
<dbReference type="Pfam" id="PF04478">
    <property type="entry name" value="Mid2"/>
    <property type="match status" value="1"/>
</dbReference>
<reference evidence="3" key="1">
    <citation type="submission" date="2014-12" db="EMBL/GenBank/DDBJ databases">
        <title>Insight into the proteome of Arion vulgaris.</title>
        <authorList>
            <person name="Aradska J."/>
            <person name="Bulat T."/>
            <person name="Smidak R."/>
            <person name="Sarate P."/>
            <person name="Gangsoo J."/>
            <person name="Sialana F."/>
            <person name="Bilban M."/>
            <person name="Lubec G."/>
        </authorList>
    </citation>
    <scope>NUCLEOTIDE SEQUENCE</scope>
    <source>
        <tissue evidence="3">Skin</tissue>
    </source>
</reference>
<dbReference type="InterPro" id="IPR007567">
    <property type="entry name" value="Mid2_dom"/>
</dbReference>
<organism evidence="3">
    <name type="scientific">Arion vulgaris</name>
    <dbReference type="NCBI Taxonomy" id="1028688"/>
    <lineage>
        <taxon>Eukaryota</taxon>
        <taxon>Metazoa</taxon>
        <taxon>Spiralia</taxon>
        <taxon>Lophotrochozoa</taxon>
        <taxon>Mollusca</taxon>
        <taxon>Gastropoda</taxon>
        <taxon>Heterobranchia</taxon>
        <taxon>Euthyneura</taxon>
        <taxon>Panpulmonata</taxon>
        <taxon>Eupulmonata</taxon>
        <taxon>Stylommatophora</taxon>
        <taxon>Helicina</taxon>
        <taxon>Arionoidea</taxon>
        <taxon>Arionidae</taxon>
        <taxon>Arion</taxon>
    </lineage>
</organism>
<sequence>ELTAPPELTSAIQAMIIGICVGVGSLIIIIVIVLIILWCIKSKQRKKERFERTASMTVSINNLTKIDSSMRRT</sequence>
<keyword evidence="1" id="KW-1133">Transmembrane helix</keyword>
<protein>
    <recommendedName>
        <fullName evidence="2">Mid2 domain-containing protein</fullName>
    </recommendedName>
</protein>
<feature type="non-terminal residue" evidence="3">
    <location>
        <position position="1"/>
    </location>
</feature>
<name>A0A0B6YFP0_9EUPU</name>
<evidence type="ECO:0000313" key="3">
    <source>
        <dbReference type="EMBL" id="CEK54350.1"/>
    </source>
</evidence>
<accession>A0A0B6YFP0</accession>
<proteinExistence type="predicted"/>
<dbReference type="AlphaFoldDB" id="A0A0B6YFP0"/>
<keyword evidence="1" id="KW-0812">Transmembrane</keyword>
<feature type="transmembrane region" description="Helical" evidence="1">
    <location>
        <begin position="12"/>
        <end position="40"/>
    </location>
</feature>
<gene>
    <name evidence="3" type="primary">ORF22562</name>
</gene>
<dbReference type="EMBL" id="HACG01007485">
    <property type="protein sequence ID" value="CEK54350.1"/>
    <property type="molecule type" value="Transcribed_RNA"/>
</dbReference>
<evidence type="ECO:0000259" key="2">
    <source>
        <dbReference type="Pfam" id="PF04478"/>
    </source>
</evidence>
<feature type="domain" description="Mid2" evidence="2">
    <location>
        <begin position="12"/>
        <end position="44"/>
    </location>
</feature>